<comment type="caution">
    <text evidence="12">The sequence shown here is derived from an EMBL/GenBank/DDBJ whole genome shotgun (WGS) entry which is preliminary data.</text>
</comment>
<evidence type="ECO:0000256" key="1">
    <source>
        <dbReference type="ARBA" id="ARBA00008642"/>
    </source>
</evidence>
<evidence type="ECO:0000313" key="12">
    <source>
        <dbReference type="EMBL" id="MBM6912051.1"/>
    </source>
</evidence>
<comment type="domain">
    <text evidence="9">The last Arg residue of the ACP-binding site is essential for the weak association between ACP/AcpP and FabH.</text>
</comment>
<evidence type="ECO:0000256" key="6">
    <source>
        <dbReference type="ARBA" id="ARBA00023160"/>
    </source>
</evidence>
<dbReference type="Pfam" id="PF08541">
    <property type="entry name" value="ACP_syn_III_C"/>
    <property type="match status" value="1"/>
</dbReference>
<dbReference type="Proteomes" id="UP000707138">
    <property type="component" value="Unassembled WGS sequence"/>
</dbReference>
<dbReference type="EC" id="2.3.1.180" evidence="9"/>
<feature type="active site" evidence="9">
    <location>
        <position position="287"/>
    </location>
</feature>
<dbReference type="NCBIfam" id="NF006829">
    <property type="entry name" value="PRK09352.1"/>
    <property type="match status" value="1"/>
</dbReference>
<keyword evidence="9" id="KW-0963">Cytoplasm</keyword>
<protein>
    <recommendedName>
        <fullName evidence="9">Beta-ketoacyl-[acyl-carrier-protein] synthase III</fullName>
        <shortName evidence="9">Beta-ketoacyl-ACP synthase III</shortName>
        <shortName evidence="9">KAS III</shortName>
        <ecNumber evidence="9">2.3.1.180</ecNumber>
    </recommendedName>
    <alternativeName>
        <fullName evidence="9">3-oxoacyl-[acyl-carrier-protein] synthase 3</fullName>
    </alternativeName>
    <alternativeName>
        <fullName evidence="9">3-oxoacyl-[acyl-carrier-protein] synthase III</fullName>
    </alternativeName>
</protein>
<evidence type="ECO:0000256" key="5">
    <source>
        <dbReference type="ARBA" id="ARBA00023098"/>
    </source>
</evidence>
<dbReference type="InterPro" id="IPR013747">
    <property type="entry name" value="ACP_syn_III_C"/>
</dbReference>
<evidence type="ECO:0000256" key="8">
    <source>
        <dbReference type="ARBA" id="ARBA00023315"/>
    </source>
</evidence>
<dbReference type="InterPro" id="IPR016039">
    <property type="entry name" value="Thiolase-like"/>
</dbReference>
<keyword evidence="7 9" id="KW-0511">Multifunctional enzyme</keyword>
<feature type="active site" evidence="9">
    <location>
        <position position="257"/>
    </location>
</feature>
<comment type="catalytic activity">
    <reaction evidence="9">
        <text>malonyl-[ACP] + acetyl-CoA + H(+) = 3-oxobutanoyl-[ACP] + CO2 + CoA</text>
        <dbReference type="Rhea" id="RHEA:12080"/>
        <dbReference type="Rhea" id="RHEA-COMP:9623"/>
        <dbReference type="Rhea" id="RHEA-COMP:9625"/>
        <dbReference type="ChEBI" id="CHEBI:15378"/>
        <dbReference type="ChEBI" id="CHEBI:16526"/>
        <dbReference type="ChEBI" id="CHEBI:57287"/>
        <dbReference type="ChEBI" id="CHEBI:57288"/>
        <dbReference type="ChEBI" id="CHEBI:78449"/>
        <dbReference type="ChEBI" id="CHEBI:78450"/>
        <dbReference type="EC" id="2.3.1.180"/>
    </reaction>
</comment>
<evidence type="ECO:0000256" key="9">
    <source>
        <dbReference type="HAMAP-Rule" id="MF_01815"/>
    </source>
</evidence>
<comment type="similarity">
    <text evidence="1 9">Belongs to the thiolase-like superfamily. FabH family.</text>
</comment>
<comment type="function">
    <text evidence="9">Catalyzes the condensation reaction of fatty acid synthesis by the addition to an acyl acceptor of two carbons from malonyl-ACP. Catalyzes the first condensation reaction which initiates fatty acid synthesis and may therefore play a role in governing the total rate of fatty acid production. Possesses both acetoacetyl-ACP synthase and acetyl transacylase activities. Its substrate specificity determines the biosynthesis of branched-chain and/or straight-chain of fatty acids.</text>
</comment>
<reference evidence="12 13" key="1">
    <citation type="journal article" date="2021" name="Sci. Rep.">
        <title>The distribution of antibiotic resistance genes in chicken gut microbiota commensals.</title>
        <authorList>
            <person name="Juricova H."/>
            <person name="Matiasovicova J."/>
            <person name="Kubasova T."/>
            <person name="Cejkova D."/>
            <person name="Rychlik I."/>
        </authorList>
    </citation>
    <scope>NUCLEOTIDE SEQUENCE [LARGE SCALE GENOMIC DNA]</scope>
    <source>
        <strain evidence="12 13">An537</strain>
    </source>
</reference>
<proteinExistence type="inferred from homology"/>
<gene>
    <name evidence="9" type="primary">fabH</name>
    <name evidence="12" type="ORF">H6A01_01735</name>
</gene>
<evidence type="ECO:0000256" key="7">
    <source>
        <dbReference type="ARBA" id="ARBA00023268"/>
    </source>
</evidence>
<evidence type="ECO:0000256" key="2">
    <source>
        <dbReference type="ARBA" id="ARBA00022516"/>
    </source>
</evidence>
<dbReference type="CDD" id="cd00830">
    <property type="entry name" value="KAS_III"/>
    <property type="match status" value="1"/>
</dbReference>
<dbReference type="NCBIfam" id="TIGR00747">
    <property type="entry name" value="fabH"/>
    <property type="match status" value="1"/>
</dbReference>
<evidence type="ECO:0000313" key="13">
    <source>
        <dbReference type="Proteomes" id="UP000707138"/>
    </source>
</evidence>
<keyword evidence="13" id="KW-1185">Reference proteome</keyword>
<keyword evidence="8 9" id="KW-0012">Acyltransferase</keyword>
<dbReference type="Gene3D" id="3.40.47.10">
    <property type="match status" value="1"/>
</dbReference>
<keyword evidence="4 9" id="KW-0276">Fatty acid metabolism</keyword>
<evidence type="ECO:0000259" key="10">
    <source>
        <dbReference type="Pfam" id="PF08541"/>
    </source>
</evidence>
<keyword evidence="6 9" id="KW-0275">Fatty acid biosynthesis</keyword>
<dbReference type="RefSeq" id="WP_205087339.1">
    <property type="nucleotide sequence ID" value="NZ_CALXQD010000003.1"/>
</dbReference>
<feature type="region of interest" description="ACP-binding" evidence="9">
    <location>
        <begin position="258"/>
        <end position="262"/>
    </location>
</feature>
<evidence type="ECO:0000259" key="11">
    <source>
        <dbReference type="Pfam" id="PF08545"/>
    </source>
</evidence>
<dbReference type="InterPro" id="IPR013751">
    <property type="entry name" value="ACP_syn_III_N"/>
</dbReference>
<dbReference type="PANTHER" id="PTHR43091">
    <property type="entry name" value="3-OXOACYL-[ACYL-CARRIER-PROTEIN] SYNTHASE"/>
    <property type="match status" value="1"/>
</dbReference>
<dbReference type="Pfam" id="PF08545">
    <property type="entry name" value="ACP_syn_III"/>
    <property type="match status" value="1"/>
</dbReference>
<accession>A0ABS2GD18</accession>
<comment type="subunit">
    <text evidence="9">Homodimer.</text>
</comment>
<dbReference type="InterPro" id="IPR004655">
    <property type="entry name" value="FabH"/>
</dbReference>
<sequence length="331" mass="35124">MTMWTKPVGIIGTGSFLPDNVVTNHDLEKMVDTSDQWIRERTGIEERRVAPEGMNASDMATEAAKKALEAAGLTAEDIDCIIVATLTGDMAIPSTACIVQANLGATKAAAFDLGAACSGFVYGLITAGSYVNMNMFKNVLVIGVEVLSRVLNWKDRGTCILFGDGAGAAVVSTVEEGYGMRGMDMGADGAGGMSLSIPSSGTAMVPNDQRIEEGLTYIHMNGSEVYKFAVKTMGRTVLNALERANMELEELDCFIPHQANLRIIDSAAHRLKLSEDKVFVNLPKYGNTSAASVGIALDEAVRSGFVKKGDNVAFAGFGAGLTWAGLVMKWC</sequence>
<dbReference type="PANTHER" id="PTHR43091:SF1">
    <property type="entry name" value="BETA-KETOACYL-[ACYL-CARRIER-PROTEIN] SYNTHASE III, CHLOROPLASTIC"/>
    <property type="match status" value="1"/>
</dbReference>
<feature type="active site" evidence="9">
    <location>
        <position position="117"/>
    </location>
</feature>
<evidence type="ECO:0000256" key="3">
    <source>
        <dbReference type="ARBA" id="ARBA00022679"/>
    </source>
</evidence>
<keyword evidence="5 9" id="KW-0443">Lipid metabolism</keyword>
<comment type="pathway">
    <text evidence="9">Lipid metabolism; fatty acid biosynthesis.</text>
</comment>
<keyword evidence="3 9" id="KW-0808">Transferase</keyword>
<feature type="domain" description="Beta-ketoacyl-[acyl-carrier-protein] synthase III C-terminal" evidence="10">
    <location>
        <begin position="241"/>
        <end position="330"/>
    </location>
</feature>
<name>A0ABS2GD18_9FIRM</name>
<organism evidence="12 13">
    <name type="scientific">Veillonella magna</name>
    <dbReference type="NCBI Taxonomy" id="464322"/>
    <lineage>
        <taxon>Bacteria</taxon>
        <taxon>Bacillati</taxon>
        <taxon>Bacillota</taxon>
        <taxon>Negativicutes</taxon>
        <taxon>Veillonellales</taxon>
        <taxon>Veillonellaceae</taxon>
        <taxon>Veillonella</taxon>
    </lineage>
</organism>
<dbReference type="SUPFAM" id="SSF53901">
    <property type="entry name" value="Thiolase-like"/>
    <property type="match status" value="1"/>
</dbReference>
<keyword evidence="2 9" id="KW-0444">Lipid biosynthesis</keyword>
<feature type="domain" description="Beta-ketoacyl-[acyl-carrier-protein] synthase III N-terminal" evidence="11">
    <location>
        <begin position="111"/>
        <end position="189"/>
    </location>
</feature>
<dbReference type="HAMAP" id="MF_01815">
    <property type="entry name" value="FabH"/>
    <property type="match status" value="1"/>
</dbReference>
<comment type="subcellular location">
    <subcellularLocation>
        <location evidence="9">Cytoplasm</location>
    </subcellularLocation>
</comment>
<evidence type="ECO:0000256" key="4">
    <source>
        <dbReference type="ARBA" id="ARBA00022832"/>
    </source>
</evidence>
<dbReference type="EMBL" id="JACJLA010000002">
    <property type="protein sequence ID" value="MBM6912051.1"/>
    <property type="molecule type" value="Genomic_DNA"/>
</dbReference>